<evidence type="ECO:0000256" key="12">
    <source>
        <dbReference type="PROSITE-ProRule" id="PRU01319"/>
    </source>
</evidence>
<organism evidence="15 16">
    <name type="scientific">Candidatus Phytoplasma rubi</name>
    <dbReference type="NCBI Taxonomy" id="399025"/>
    <lineage>
        <taxon>Bacteria</taxon>
        <taxon>Bacillati</taxon>
        <taxon>Mycoplasmatota</taxon>
        <taxon>Mollicutes</taxon>
        <taxon>Acholeplasmatales</taxon>
        <taxon>Acholeplasmataceae</taxon>
        <taxon>Candidatus Phytoplasma</taxon>
        <taxon>16SrV (Elm yellows group)</taxon>
    </lineage>
</organism>
<comment type="subcellular location">
    <subcellularLocation>
        <location evidence="4">Cytoplasm</location>
    </subcellularLocation>
</comment>
<dbReference type="RefSeq" id="WP_268850079.1">
    <property type="nucleotide sequence ID" value="NZ_CP114006.1"/>
</dbReference>
<dbReference type="InterPro" id="IPR036397">
    <property type="entry name" value="RNaseH_sf"/>
</dbReference>
<evidence type="ECO:0000256" key="13">
    <source>
        <dbReference type="RuleBase" id="RU003515"/>
    </source>
</evidence>
<evidence type="ECO:0000313" key="15">
    <source>
        <dbReference type="EMBL" id="WAN63243.1"/>
    </source>
</evidence>
<sequence>MRRVHVFKNLKLEQFETLKKIYEKFIFPSIQKDIYLIIKKSHIKITCYKNGTCLIQGNDVSDEIEYISKFLDLNFDKSLNNFSNSQISNNKDIISFNEEIDDINFKNIIGSDEVGTGDVFGPIIVCAALVTREQFFFLKKIGIRDSKKLSNDKIQKIMLMAKDKIAYSVQILTPLEYNILNQKYNLNHIKALLHNKVILDLLKKINKEEMVVLDQFASPKNYFNYLKNEKKVYKKIIFEIKAESKYLSVALASIIARNIFLKEMDKLSNNLIGMKLRLGSGYTVDKQIAEIYQKNKELIFFQKIAKCNFVNIKRYFK</sequence>
<evidence type="ECO:0000256" key="7">
    <source>
        <dbReference type="ARBA" id="ARBA00022722"/>
    </source>
</evidence>
<keyword evidence="8 12" id="KW-0479">Metal-binding</keyword>
<evidence type="ECO:0000256" key="10">
    <source>
        <dbReference type="ARBA" id="ARBA00022801"/>
    </source>
</evidence>
<protein>
    <recommendedName>
        <fullName evidence="13">Ribonuclease</fullName>
        <ecNumber evidence="13">3.1.26.4</ecNumber>
    </recommendedName>
</protein>
<evidence type="ECO:0000256" key="4">
    <source>
        <dbReference type="ARBA" id="ARBA00004496"/>
    </source>
</evidence>
<evidence type="ECO:0000256" key="8">
    <source>
        <dbReference type="ARBA" id="ARBA00022723"/>
    </source>
</evidence>
<dbReference type="Proteomes" id="UP001164727">
    <property type="component" value="Chromosome"/>
</dbReference>
<dbReference type="PIRSF" id="PIRSF037748">
    <property type="entry name" value="RnhC"/>
    <property type="match status" value="1"/>
</dbReference>
<dbReference type="EMBL" id="CP114006">
    <property type="protein sequence ID" value="WAN63243.1"/>
    <property type="molecule type" value="Genomic_DNA"/>
</dbReference>
<dbReference type="InterPro" id="IPR012337">
    <property type="entry name" value="RNaseH-like_sf"/>
</dbReference>
<name>A0ABY7BS60_9MOLU</name>
<comment type="function">
    <text evidence="3 13">Endonuclease that specifically degrades the RNA of RNA-DNA hybrids.</text>
</comment>
<dbReference type="EC" id="3.1.26.4" evidence="13"/>
<dbReference type="PANTHER" id="PTHR10954:SF23">
    <property type="entry name" value="RIBONUCLEASE"/>
    <property type="match status" value="1"/>
</dbReference>
<dbReference type="SUPFAM" id="SSF53098">
    <property type="entry name" value="Ribonuclease H-like"/>
    <property type="match status" value="1"/>
</dbReference>
<keyword evidence="10 12" id="KW-0378">Hydrolase</keyword>
<comment type="cofactor">
    <cofactor evidence="2">
        <name>Mg(2+)</name>
        <dbReference type="ChEBI" id="CHEBI:18420"/>
    </cofactor>
</comment>
<proteinExistence type="inferred from homology"/>
<comment type="cofactor">
    <cofactor evidence="12">
        <name>Mn(2+)</name>
        <dbReference type="ChEBI" id="CHEBI:29035"/>
    </cofactor>
    <cofactor evidence="12">
        <name>Mg(2+)</name>
        <dbReference type="ChEBI" id="CHEBI:18420"/>
    </cofactor>
    <text evidence="12">Manganese or magnesium. Binds 1 divalent metal ion per monomer in the absence of substrate. May bind a second metal ion after substrate binding.</text>
</comment>
<dbReference type="InterPro" id="IPR004641">
    <property type="entry name" value="RNase_HIII"/>
</dbReference>
<gene>
    <name evidence="15" type="ORF">RS022_02930</name>
</gene>
<dbReference type="NCBIfam" id="TIGR00716">
    <property type="entry name" value="rnhC"/>
    <property type="match status" value="1"/>
</dbReference>
<evidence type="ECO:0000256" key="9">
    <source>
        <dbReference type="ARBA" id="ARBA00022759"/>
    </source>
</evidence>
<comment type="similarity">
    <text evidence="5">Belongs to the RNase HII family. RnhC subfamily.</text>
</comment>
<reference evidence="15 16" key="1">
    <citation type="journal article" date="2023" name="Microbiol. Resour. Announc.">
        <title>Complete Genome of 'Candidatus Phytoplasma rubi' RS, a Phytopathogenic Bacterium Associated with Rubus Stunt Disease.</title>
        <authorList>
            <person name="Duckeck D."/>
            <person name="Zubert C."/>
            <person name="Bohm J.W."/>
            <person name="Carminati G."/>
            <person name="Schneider B."/>
            <person name="Kube M."/>
        </authorList>
    </citation>
    <scope>NUCLEOTIDE SEQUENCE [LARGE SCALE GENOMIC DNA]</scope>
    <source>
        <strain evidence="15 16">RS</strain>
    </source>
</reference>
<keyword evidence="9 12" id="KW-0255">Endonuclease</keyword>
<dbReference type="PROSITE" id="PS51975">
    <property type="entry name" value="RNASE_H_2"/>
    <property type="match status" value="1"/>
</dbReference>
<dbReference type="Gene3D" id="3.30.420.10">
    <property type="entry name" value="Ribonuclease H-like superfamily/Ribonuclease H"/>
    <property type="match status" value="1"/>
</dbReference>
<keyword evidence="16" id="KW-1185">Reference proteome</keyword>
<evidence type="ECO:0000256" key="1">
    <source>
        <dbReference type="ARBA" id="ARBA00000077"/>
    </source>
</evidence>
<dbReference type="PANTHER" id="PTHR10954">
    <property type="entry name" value="RIBONUCLEASE H2 SUBUNIT A"/>
    <property type="match status" value="1"/>
</dbReference>
<keyword evidence="11" id="KW-0460">Magnesium</keyword>
<dbReference type="Gene3D" id="3.30.310.10">
    <property type="entry name" value="TATA-Binding Protein"/>
    <property type="match status" value="1"/>
</dbReference>
<evidence type="ECO:0000256" key="2">
    <source>
        <dbReference type="ARBA" id="ARBA00001946"/>
    </source>
</evidence>
<evidence type="ECO:0000313" key="16">
    <source>
        <dbReference type="Proteomes" id="UP001164727"/>
    </source>
</evidence>
<feature type="binding site" evidence="12">
    <location>
        <position position="112"/>
    </location>
    <ligand>
        <name>a divalent metal cation</name>
        <dbReference type="ChEBI" id="CHEBI:60240"/>
    </ligand>
</feature>
<dbReference type="InterPro" id="IPR024567">
    <property type="entry name" value="RNase_HII/HIII_dom"/>
</dbReference>
<accession>A0ABY7BS60</accession>
<dbReference type="InterPro" id="IPR012295">
    <property type="entry name" value="TBP_dom_sf"/>
</dbReference>
<evidence type="ECO:0000256" key="5">
    <source>
        <dbReference type="ARBA" id="ARBA00008378"/>
    </source>
</evidence>
<dbReference type="InterPro" id="IPR001352">
    <property type="entry name" value="RNase_HII/HIII"/>
</dbReference>
<dbReference type="CDD" id="cd06590">
    <property type="entry name" value="RNase_HII_bacteria_HIII_like"/>
    <property type="match status" value="1"/>
</dbReference>
<dbReference type="Pfam" id="PF01351">
    <property type="entry name" value="RNase_HII"/>
    <property type="match status" value="1"/>
</dbReference>
<evidence type="ECO:0000256" key="3">
    <source>
        <dbReference type="ARBA" id="ARBA00004065"/>
    </source>
</evidence>
<keyword evidence="7 12" id="KW-0540">Nuclease</keyword>
<comment type="catalytic activity">
    <reaction evidence="1 12 13">
        <text>Endonucleolytic cleavage to 5'-phosphomonoester.</text>
        <dbReference type="EC" id="3.1.26.4"/>
    </reaction>
</comment>
<evidence type="ECO:0000256" key="11">
    <source>
        <dbReference type="ARBA" id="ARBA00022842"/>
    </source>
</evidence>
<keyword evidence="6" id="KW-0963">Cytoplasm</keyword>
<evidence type="ECO:0000259" key="14">
    <source>
        <dbReference type="PROSITE" id="PS51975"/>
    </source>
</evidence>
<feature type="binding site" evidence="12">
    <location>
        <position position="214"/>
    </location>
    <ligand>
        <name>a divalent metal cation</name>
        <dbReference type="ChEBI" id="CHEBI:60240"/>
    </ligand>
</feature>
<evidence type="ECO:0000256" key="6">
    <source>
        <dbReference type="ARBA" id="ARBA00022490"/>
    </source>
</evidence>
<feature type="binding site" evidence="12">
    <location>
        <position position="113"/>
    </location>
    <ligand>
        <name>a divalent metal cation</name>
        <dbReference type="ChEBI" id="CHEBI:60240"/>
    </ligand>
</feature>
<feature type="domain" description="RNase H type-2" evidence="14">
    <location>
        <begin position="106"/>
        <end position="317"/>
    </location>
</feature>